<keyword evidence="12" id="KW-1185">Reference proteome</keyword>
<keyword evidence="3" id="KW-0805">Transcription regulation</keyword>
<dbReference type="Gene3D" id="3.40.50.2300">
    <property type="match status" value="1"/>
</dbReference>
<dbReference type="PANTHER" id="PTHR48111:SF1">
    <property type="entry name" value="TWO-COMPONENT RESPONSE REGULATOR ORR33"/>
    <property type="match status" value="1"/>
</dbReference>
<evidence type="ECO:0000313" key="12">
    <source>
        <dbReference type="Proteomes" id="UP001500393"/>
    </source>
</evidence>
<dbReference type="PROSITE" id="PS51755">
    <property type="entry name" value="OMPR_PHOB"/>
    <property type="match status" value="1"/>
</dbReference>
<keyword evidence="2" id="KW-0902">Two-component regulatory system</keyword>
<feature type="domain" description="Response regulatory" evidence="9">
    <location>
        <begin position="31"/>
        <end position="144"/>
    </location>
</feature>
<sequence length="277" mass="30041">MVNAWESDNSQFHARRRACLSGADKVHHRVAVLLVDNGEEVAQFVEAIAGQPVELHVCAEPAEALLYVGRLCPDVVILGPGGGLLDPIDFLNIVRTDDPQLPVVVGAGADSADFTVRAHHAGASAVIPRPYRVRELLALVNSLSPAAHQVELRPLAIDLGRLRVDGAVPQMWLDGKLIDLPPMEFLLLRFFAERLGALITRQEVLDAVWGQGSSVRSNTLNVHIMRLRKRLGDDDQNPRWIRSVRGLGFQFSVPEPDPVASPDAADAASGVSEEFAG</sequence>
<dbReference type="Gene3D" id="1.10.10.10">
    <property type="entry name" value="Winged helix-like DNA-binding domain superfamily/Winged helix DNA-binding domain"/>
    <property type="match status" value="1"/>
</dbReference>
<dbReference type="Proteomes" id="UP001500393">
    <property type="component" value="Unassembled WGS sequence"/>
</dbReference>
<dbReference type="SMART" id="SM00862">
    <property type="entry name" value="Trans_reg_C"/>
    <property type="match status" value="1"/>
</dbReference>
<keyword evidence="5" id="KW-0804">Transcription</keyword>
<evidence type="ECO:0000256" key="1">
    <source>
        <dbReference type="ARBA" id="ARBA00022553"/>
    </source>
</evidence>
<evidence type="ECO:0000259" key="10">
    <source>
        <dbReference type="PROSITE" id="PS51755"/>
    </source>
</evidence>
<accession>A0ABP4P3U5</accession>
<evidence type="ECO:0000256" key="5">
    <source>
        <dbReference type="ARBA" id="ARBA00023163"/>
    </source>
</evidence>
<proteinExistence type="predicted"/>
<dbReference type="Pfam" id="PF00486">
    <property type="entry name" value="Trans_reg_C"/>
    <property type="match status" value="1"/>
</dbReference>
<reference evidence="12" key="1">
    <citation type="journal article" date="2019" name="Int. J. Syst. Evol. Microbiol.">
        <title>The Global Catalogue of Microorganisms (GCM) 10K type strain sequencing project: providing services to taxonomists for standard genome sequencing and annotation.</title>
        <authorList>
            <consortium name="The Broad Institute Genomics Platform"/>
            <consortium name="The Broad Institute Genome Sequencing Center for Infectious Disease"/>
            <person name="Wu L."/>
            <person name="Ma J."/>
        </authorList>
    </citation>
    <scope>NUCLEOTIDE SEQUENCE [LARGE SCALE GENOMIC DNA]</scope>
    <source>
        <strain evidence="12">JCM 14969</strain>
    </source>
</reference>
<dbReference type="PROSITE" id="PS50110">
    <property type="entry name" value="RESPONSE_REGULATORY"/>
    <property type="match status" value="1"/>
</dbReference>
<evidence type="ECO:0000256" key="8">
    <source>
        <dbReference type="SAM" id="MobiDB-lite"/>
    </source>
</evidence>
<feature type="DNA-binding region" description="OmpR/PhoB-type" evidence="7">
    <location>
        <begin position="154"/>
        <end position="253"/>
    </location>
</feature>
<evidence type="ECO:0000256" key="3">
    <source>
        <dbReference type="ARBA" id="ARBA00023015"/>
    </source>
</evidence>
<dbReference type="InterPro" id="IPR016032">
    <property type="entry name" value="Sig_transdc_resp-reg_C-effctor"/>
</dbReference>
<name>A0ABP4P3U5_9ACTN</name>
<dbReference type="InterPro" id="IPR001789">
    <property type="entry name" value="Sig_transdc_resp-reg_receiver"/>
</dbReference>
<dbReference type="CDD" id="cd00383">
    <property type="entry name" value="trans_reg_C"/>
    <property type="match status" value="1"/>
</dbReference>
<comment type="caution">
    <text evidence="6">Lacks conserved residue(s) required for the propagation of feature annotation.</text>
</comment>
<evidence type="ECO:0000256" key="7">
    <source>
        <dbReference type="PROSITE-ProRule" id="PRU01091"/>
    </source>
</evidence>
<dbReference type="InterPro" id="IPR039420">
    <property type="entry name" value="WalR-like"/>
</dbReference>
<dbReference type="PANTHER" id="PTHR48111">
    <property type="entry name" value="REGULATOR OF RPOS"/>
    <property type="match status" value="1"/>
</dbReference>
<keyword evidence="4 7" id="KW-0238">DNA-binding</keyword>
<evidence type="ECO:0000256" key="4">
    <source>
        <dbReference type="ARBA" id="ARBA00023125"/>
    </source>
</evidence>
<evidence type="ECO:0000256" key="6">
    <source>
        <dbReference type="PROSITE-ProRule" id="PRU00169"/>
    </source>
</evidence>
<dbReference type="InterPro" id="IPR001867">
    <property type="entry name" value="OmpR/PhoB-type_DNA-bd"/>
</dbReference>
<feature type="region of interest" description="Disordered" evidence="8">
    <location>
        <begin position="255"/>
        <end position="277"/>
    </location>
</feature>
<evidence type="ECO:0000256" key="2">
    <source>
        <dbReference type="ARBA" id="ARBA00023012"/>
    </source>
</evidence>
<gene>
    <name evidence="11" type="ORF">GCM10009789_25760</name>
</gene>
<organism evidence="11 12">
    <name type="scientific">Kribbella sancticallisti</name>
    <dbReference type="NCBI Taxonomy" id="460087"/>
    <lineage>
        <taxon>Bacteria</taxon>
        <taxon>Bacillati</taxon>
        <taxon>Actinomycetota</taxon>
        <taxon>Actinomycetes</taxon>
        <taxon>Propionibacteriales</taxon>
        <taxon>Kribbellaceae</taxon>
        <taxon>Kribbella</taxon>
    </lineage>
</organism>
<evidence type="ECO:0000259" key="9">
    <source>
        <dbReference type="PROSITE" id="PS50110"/>
    </source>
</evidence>
<dbReference type="InterPro" id="IPR011006">
    <property type="entry name" value="CheY-like_superfamily"/>
</dbReference>
<keyword evidence="1" id="KW-0597">Phosphoprotein</keyword>
<dbReference type="CDD" id="cd00156">
    <property type="entry name" value="REC"/>
    <property type="match status" value="1"/>
</dbReference>
<comment type="caution">
    <text evidence="11">The sequence shown here is derived from an EMBL/GenBank/DDBJ whole genome shotgun (WGS) entry which is preliminary data.</text>
</comment>
<dbReference type="SUPFAM" id="SSF46894">
    <property type="entry name" value="C-terminal effector domain of the bipartite response regulators"/>
    <property type="match status" value="1"/>
</dbReference>
<evidence type="ECO:0008006" key="13">
    <source>
        <dbReference type="Google" id="ProtNLM"/>
    </source>
</evidence>
<protein>
    <recommendedName>
        <fullName evidence="13">DNA-binding response regulator, OmpR family, contains REC and winged-helix (WHTH) domain</fullName>
    </recommendedName>
</protein>
<dbReference type="EMBL" id="BAAAOS010000018">
    <property type="protein sequence ID" value="GAA1571039.1"/>
    <property type="molecule type" value="Genomic_DNA"/>
</dbReference>
<dbReference type="SUPFAM" id="SSF52172">
    <property type="entry name" value="CheY-like"/>
    <property type="match status" value="1"/>
</dbReference>
<dbReference type="InterPro" id="IPR036388">
    <property type="entry name" value="WH-like_DNA-bd_sf"/>
</dbReference>
<feature type="domain" description="OmpR/PhoB-type" evidence="10">
    <location>
        <begin position="154"/>
        <end position="253"/>
    </location>
</feature>
<evidence type="ECO:0000313" key="11">
    <source>
        <dbReference type="EMBL" id="GAA1571039.1"/>
    </source>
</evidence>